<evidence type="ECO:0000256" key="1">
    <source>
        <dbReference type="ARBA" id="ARBA00004251"/>
    </source>
</evidence>
<evidence type="ECO:0000256" key="5">
    <source>
        <dbReference type="ARBA" id="ARBA00022729"/>
    </source>
</evidence>
<keyword evidence="9" id="KW-1015">Disulfide bond</keyword>
<proteinExistence type="inferred from homology"/>
<reference evidence="15" key="1">
    <citation type="submission" date="2025-08" db="UniProtKB">
        <authorList>
            <consortium name="RefSeq"/>
        </authorList>
    </citation>
    <scope>IDENTIFICATION</scope>
    <source>
        <tissue evidence="15">Gonads</tissue>
    </source>
</reference>
<feature type="transmembrane region" description="Helical" evidence="11">
    <location>
        <begin position="721"/>
        <end position="754"/>
    </location>
</feature>
<dbReference type="Pfam" id="PF10699">
    <property type="entry name" value="HAP2-GCS1"/>
    <property type="match status" value="1"/>
</dbReference>
<dbReference type="OrthoDB" id="44061at2759"/>
<accession>A0A6J2YAG1</accession>
<dbReference type="GO" id="GO:0007338">
    <property type="term" value="P:single fertilization"/>
    <property type="evidence" value="ECO:0007669"/>
    <property type="project" value="UniProtKB-KW"/>
</dbReference>
<keyword evidence="10" id="KW-0278">Fertilization</keyword>
<dbReference type="InterPro" id="IPR018928">
    <property type="entry name" value="HAP2/GCS1_dom"/>
</dbReference>
<evidence type="ECO:0000259" key="13">
    <source>
        <dbReference type="Pfam" id="PF10699"/>
    </source>
</evidence>
<dbReference type="AlphaFoldDB" id="A0A6J2YAG1"/>
<evidence type="ECO:0000256" key="7">
    <source>
        <dbReference type="ARBA" id="ARBA00023121"/>
    </source>
</evidence>
<dbReference type="InParanoid" id="A0A6J2YAG1"/>
<name>A0A6J2YAG1_SITOR</name>
<feature type="transmembrane region" description="Helical" evidence="11">
    <location>
        <begin position="803"/>
        <end position="822"/>
    </location>
</feature>
<gene>
    <name evidence="15" type="primary">LOC115885423</name>
</gene>
<keyword evidence="7" id="KW-0446">Lipid-binding</keyword>
<evidence type="ECO:0000256" key="3">
    <source>
        <dbReference type="ARBA" id="ARBA00022475"/>
    </source>
</evidence>
<keyword evidence="6 11" id="KW-1133">Transmembrane helix</keyword>
<dbReference type="InterPro" id="IPR040326">
    <property type="entry name" value="HAP2/GCS1"/>
</dbReference>
<evidence type="ECO:0000256" key="10">
    <source>
        <dbReference type="ARBA" id="ARBA00023279"/>
    </source>
</evidence>
<dbReference type="GO" id="GO:0008289">
    <property type="term" value="F:lipid binding"/>
    <property type="evidence" value="ECO:0007669"/>
    <property type="project" value="UniProtKB-KW"/>
</dbReference>
<keyword evidence="4 11" id="KW-0812">Transmembrane</keyword>
<feature type="signal peptide" evidence="12">
    <location>
        <begin position="1"/>
        <end position="17"/>
    </location>
</feature>
<evidence type="ECO:0000256" key="6">
    <source>
        <dbReference type="ARBA" id="ARBA00022989"/>
    </source>
</evidence>
<feature type="domain" description="Generative cell specific-1/HAP2" evidence="13">
    <location>
        <begin position="100"/>
        <end position="669"/>
    </location>
</feature>
<dbReference type="GO" id="GO:0005886">
    <property type="term" value="C:plasma membrane"/>
    <property type="evidence" value="ECO:0007669"/>
    <property type="project" value="UniProtKB-SubCell"/>
</dbReference>
<sequence length="873" mass="98836">MKELLYIYIFLFSVTLCEYTMDSNRKPYEENGKPSIPNNQQQPQETVFEIKAMLTKCSKKKSCENQNGFDCSFDSPRCKDSRGSHKSKCEEDIDDGTLQNCQKKISITLKVKNKGFTNCKSQFIVLDRIFDPVSDGKRKLLNPYVLKITQKPVLQSYDLVFENVVNSGPLEKVVGQEDDTFKSCNSESSNSMCSKFKYNNQEVPYSSGFCCSCNDNQEKKLDSNQNILENSQFSSNINQMFAQNEITTAEMSNDILNCSSDIGNVNENKIPEFGQLGSLGKTDFNNLKSVRSVRGRIKRGGQDCDNKFSNANHMSMNNNNQDSVHCMEFSDLWYSVNKIKNPDIEYGAKIEIFEKISSKKCQAFWKDITGGQAIFVGTTNRRYVSADLNILAYYLENHDVDYEYALDPKTQYLLIPEVNAKVLDVSQYPEVRGGPTEYLVVQNSDIDLTGRSCNKAGVGYEAFAQQPHRCDAKRDACLLNQPKDMWKHDHDLESEGKKGSYFLKNFGSLPENPVVLKHPNNTSQEDNQDKKLYMYYSSCHTSVISIDFGDDSNVVLRSDTLAIITEVYTETMNPKKTVITAKVLNSGLLSSIFYVGLSACPLDLPATFGSIISRSVLIPPQHQHVFTLEIYCELPLKQFYCSLEVLNLKQQLIALRRVRFQRRDRCVCAWYCQCTCHDTDYGAKCSKLGIEQYHAAGYQGGMPIPSQIIDFSAYDDTVSIFLYVIMFFCLTLWYMGLMKAAFGCCFLPIGLWGLDKILDLPKKINKYYESELKYEKVIYDEDGWPVHPETGKKVQNIPPATQFAVNIVFFFLFPLALCVMSLRKATGSKYSPRAYSDLEICACRASKISLASNYGLQATSSKGQTKGSEGKMK</sequence>
<dbReference type="RefSeq" id="XP_030760194.1">
    <property type="nucleotide sequence ID" value="XM_030904334.1"/>
</dbReference>
<protein>
    <submittedName>
        <fullName evidence="15">Hapless 2-like</fullName>
    </submittedName>
</protein>
<dbReference type="PANTHER" id="PTHR31764:SF0">
    <property type="entry name" value="GENERATIVE CELL SPECIFIC-1_HAP2 DOMAIN-CONTAINING PROTEIN"/>
    <property type="match status" value="1"/>
</dbReference>
<keyword evidence="14" id="KW-1185">Reference proteome</keyword>
<evidence type="ECO:0000256" key="12">
    <source>
        <dbReference type="SAM" id="SignalP"/>
    </source>
</evidence>
<dbReference type="PANTHER" id="PTHR31764">
    <property type="entry name" value="PROTEIN HAPLESS 2"/>
    <property type="match status" value="1"/>
</dbReference>
<evidence type="ECO:0000256" key="8">
    <source>
        <dbReference type="ARBA" id="ARBA00023136"/>
    </source>
</evidence>
<evidence type="ECO:0000313" key="14">
    <source>
        <dbReference type="Proteomes" id="UP000504635"/>
    </source>
</evidence>
<evidence type="ECO:0000256" key="4">
    <source>
        <dbReference type="ARBA" id="ARBA00022692"/>
    </source>
</evidence>
<evidence type="ECO:0000256" key="11">
    <source>
        <dbReference type="SAM" id="Phobius"/>
    </source>
</evidence>
<keyword evidence="5 12" id="KW-0732">Signal</keyword>
<keyword evidence="3" id="KW-1003">Cell membrane</keyword>
<dbReference type="KEGG" id="soy:115885423"/>
<comment type="similarity">
    <text evidence="2">Belongs to the HAP2/GCS1 family.</text>
</comment>
<keyword evidence="8 11" id="KW-0472">Membrane</keyword>
<dbReference type="GeneID" id="115885423"/>
<dbReference type="Proteomes" id="UP000504635">
    <property type="component" value="Unplaced"/>
</dbReference>
<evidence type="ECO:0000313" key="15">
    <source>
        <dbReference type="RefSeq" id="XP_030760194.1"/>
    </source>
</evidence>
<comment type="subcellular location">
    <subcellularLocation>
        <location evidence="1">Cell membrane</location>
        <topology evidence="1">Single-pass type I membrane protein</topology>
    </subcellularLocation>
</comment>
<organism evidence="14 15">
    <name type="scientific">Sitophilus oryzae</name>
    <name type="common">Rice weevil</name>
    <name type="synonym">Curculio oryzae</name>
    <dbReference type="NCBI Taxonomy" id="7048"/>
    <lineage>
        <taxon>Eukaryota</taxon>
        <taxon>Metazoa</taxon>
        <taxon>Ecdysozoa</taxon>
        <taxon>Arthropoda</taxon>
        <taxon>Hexapoda</taxon>
        <taxon>Insecta</taxon>
        <taxon>Pterygota</taxon>
        <taxon>Neoptera</taxon>
        <taxon>Endopterygota</taxon>
        <taxon>Coleoptera</taxon>
        <taxon>Polyphaga</taxon>
        <taxon>Cucujiformia</taxon>
        <taxon>Curculionidae</taxon>
        <taxon>Dryophthorinae</taxon>
        <taxon>Sitophilus</taxon>
    </lineage>
</organism>
<evidence type="ECO:0000256" key="2">
    <source>
        <dbReference type="ARBA" id="ARBA00010929"/>
    </source>
</evidence>
<feature type="chain" id="PRO_5026712252" evidence="12">
    <location>
        <begin position="18"/>
        <end position="873"/>
    </location>
</feature>
<evidence type="ECO:0000256" key="9">
    <source>
        <dbReference type="ARBA" id="ARBA00023157"/>
    </source>
</evidence>